<proteinExistence type="predicted"/>
<sequence length="147" mass="15666">MSSARSHVNSADNNTKEPLEHSDSSRGISMTRSLSIHVADAFPTLVAQIKEVVRKDTENSEGGGRNSGTNGETNGRNGNRKGCPYKGFTASKRVERCIYGLTSLIRGVVTANELSTMKAAIQLAGSLTDGVVRDGVLTRKGSGEKRK</sequence>
<accession>A0ACB9IIM4</accession>
<gene>
    <name evidence="1" type="ORF">L1987_23267</name>
</gene>
<name>A0ACB9IIM4_9ASTR</name>
<dbReference type="EMBL" id="CM042025">
    <property type="protein sequence ID" value="KAI3807341.1"/>
    <property type="molecule type" value="Genomic_DNA"/>
</dbReference>
<evidence type="ECO:0000313" key="2">
    <source>
        <dbReference type="Proteomes" id="UP001056120"/>
    </source>
</evidence>
<comment type="caution">
    <text evidence="1">The sequence shown here is derived from an EMBL/GenBank/DDBJ whole genome shotgun (WGS) entry which is preliminary data.</text>
</comment>
<protein>
    <submittedName>
        <fullName evidence="1">Uncharacterized protein</fullName>
    </submittedName>
</protein>
<organism evidence="1 2">
    <name type="scientific">Smallanthus sonchifolius</name>
    <dbReference type="NCBI Taxonomy" id="185202"/>
    <lineage>
        <taxon>Eukaryota</taxon>
        <taxon>Viridiplantae</taxon>
        <taxon>Streptophyta</taxon>
        <taxon>Embryophyta</taxon>
        <taxon>Tracheophyta</taxon>
        <taxon>Spermatophyta</taxon>
        <taxon>Magnoliopsida</taxon>
        <taxon>eudicotyledons</taxon>
        <taxon>Gunneridae</taxon>
        <taxon>Pentapetalae</taxon>
        <taxon>asterids</taxon>
        <taxon>campanulids</taxon>
        <taxon>Asterales</taxon>
        <taxon>Asteraceae</taxon>
        <taxon>Asteroideae</taxon>
        <taxon>Heliantheae alliance</taxon>
        <taxon>Millerieae</taxon>
        <taxon>Smallanthus</taxon>
    </lineage>
</organism>
<keyword evidence="2" id="KW-1185">Reference proteome</keyword>
<reference evidence="1 2" key="2">
    <citation type="journal article" date="2022" name="Mol. Ecol. Resour.">
        <title>The genomes of chicory, endive, great burdock and yacon provide insights into Asteraceae paleo-polyploidization history and plant inulin production.</title>
        <authorList>
            <person name="Fan W."/>
            <person name="Wang S."/>
            <person name="Wang H."/>
            <person name="Wang A."/>
            <person name="Jiang F."/>
            <person name="Liu H."/>
            <person name="Zhao H."/>
            <person name="Xu D."/>
            <person name="Zhang Y."/>
        </authorList>
    </citation>
    <scope>NUCLEOTIDE SEQUENCE [LARGE SCALE GENOMIC DNA]</scope>
    <source>
        <strain evidence="2">cv. Yunnan</strain>
        <tissue evidence="1">Leaves</tissue>
    </source>
</reference>
<reference evidence="2" key="1">
    <citation type="journal article" date="2022" name="Mol. Ecol. Resour.">
        <title>The genomes of chicory, endive, great burdock and yacon provide insights into Asteraceae palaeo-polyploidization history and plant inulin production.</title>
        <authorList>
            <person name="Fan W."/>
            <person name="Wang S."/>
            <person name="Wang H."/>
            <person name="Wang A."/>
            <person name="Jiang F."/>
            <person name="Liu H."/>
            <person name="Zhao H."/>
            <person name="Xu D."/>
            <person name="Zhang Y."/>
        </authorList>
    </citation>
    <scope>NUCLEOTIDE SEQUENCE [LARGE SCALE GENOMIC DNA]</scope>
    <source>
        <strain evidence="2">cv. Yunnan</strain>
    </source>
</reference>
<evidence type="ECO:0000313" key="1">
    <source>
        <dbReference type="EMBL" id="KAI3807341.1"/>
    </source>
</evidence>
<dbReference type="Proteomes" id="UP001056120">
    <property type="component" value="Linkage Group LG08"/>
</dbReference>